<dbReference type="GO" id="GO:0016799">
    <property type="term" value="F:hydrolase activity, hydrolyzing N-glycosyl compounds"/>
    <property type="evidence" value="ECO:0007669"/>
    <property type="project" value="InterPro"/>
</dbReference>
<name>A0A9W8RRR4_9HYPO</name>
<feature type="domain" description="Cellulose-binding Sde182 C-terminal" evidence="2">
    <location>
        <begin position="374"/>
        <end position="475"/>
    </location>
</feature>
<dbReference type="EMBL" id="JAOQAZ010000028">
    <property type="protein sequence ID" value="KAJ4251353.1"/>
    <property type="molecule type" value="Genomic_DNA"/>
</dbReference>
<dbReference type="Proteomes" id="UP001152049">
    <property type="component" value="Unassembled WGS sequence"/>
</dbReference>
<accession>A0A9W8RRR4</accession>
<dbReference type="Gene3D" id="2.60.40.10">
    <property type="entry name" value="Immunoglobulins"/>
    <property type="match status" value="1"/>
</dbReference>
<reference evidence="3" key="1">
    <citation type="submission" date="2022-09" db="EMBL/GenBank/DDBJ databases">
        <title>Fusarium specimens isolated from Avocado Roots.</title>
        <authorList>
            <person name="Stajich J."/>
            <person name="Roper C."/>
            <person name="Heimlech-Rivalta G."/>
        </authorList>
    </citation>
    <scope>NUCLEOTIDE SEQUENCE</scope>
    <source>
        <strain evidence="3">CF00136</strain>
    </source>
</reference>
<dbReference type="Pfam" id="PF21027">
    <property type="entry name" value="Sde0182_C"/>
    <property type="match status" value="1"/>
</dbReference>
<dbReference type="InterPro" id="IPR036452">
    <property type="entry name" value="Ribo_hydro-like"/>
</dbReference>
<proteinExistence type="predicted"/>
<organism evidence="3 4">
    <name type="scientific">Fusarium torreyae</name>
    <dbReference type="NCBI Taxonomy" id="1237075"/>
    <lineage>
        <taxon>Eukaryota</taxon>
        <taxon>Fungi</taxon>
        <taxon>Dikarya</taxon>
        <taxon>Ascomycota</taxon>
        <taxon>Pezizomycotina</taxon>
        <taxon>Sordariomycetes</taxon>
        <taxon>Hypocreomycetidae</taxon>
        <taxon>Hypocreales</taxon>
        <taxon>Nectriaceae</taxon>
        <taxon>Fusarium</taxon>
    </lineage>
</organism>
<dbReference type="InterPro" id="IPR013783">
    <property type="entry name" value="Ig-like_fold"/>
</dbReference>
<dbReference type="InterPro" id="IPR011483">
    <property type="entry name" value="Sde182_NH-like"/>
</dbReference>
<dbReference type="Gene3D" id="3.90.245.10">
    <property type="entry name" value="Ribonucleoside hydrolase-like"/>
    <property type="match status" value="1"/>
</dbReference>
<evidence type="ECO:0000259" key="2">
    <source>
        <dbReference type="Pfam" id="PF21027"/>
    </source>
</evidence>
<comment type="caution">
    <text evidence="3">The sequence shown here is derived from an EMBL/GenBank/DDBJ whole genome shotgun (WGS) entry which is preliminary data.</text>
</comment>
<keyword evidence="4" id="KW-1185">Reference proteome</keyword>
<evidence type="ECO:0000313" key="3">
    <source>
        <dbReference type="EMBL" id="KAJ4251353.1"/>
    </source>
</evidence>
<evidence type="ECO:0000259" key="1">
    <source>
        <dbReference type="Pfam" id="PF07632"/>
    </source>
</evidence>
<feature type="domain" description="Cellulose-binding Sde182 nucleoside hydrolase-like" evidence="1">
    <location>
        <begin position="16"/>
        <end position="285"/>
    </location>
</feature>
<gene>
    <name evidence="3" type="ORF">NW762_011334</name>
</gene>
<sequence>MATDTAKLQSFPSKPRVFIVSDISNEPDDAESLVRYLLYSNQFKTEGLVACTSTWMKTKVCPQDMHKIIDAYAGAVDNLNKHAHPDFQYPSVEYLRSIIKSGPPVYGSKALGPDIPLSEGSELLLKSITAPSEDPLWILCWGGTNVLAQVLSKLKNTTSKDEFADLRSKLRIYTISDQDDTGAWIRNKFPDLFYISSIHAWNQYGMATWAGISGDRYYGFDQGGPDFSKLTKEWLKENVQIGPLGSAYPDYLFISEGDTPTFLYLIQNGLGVPDHPEYGSWGGRYHLTDISDEGLASKHYSDTVDIVIGKDGKTYKSNHATIWRWRDAYQNDFAARIQWTLSPSLSSVNHHPIVSINCSSGPAPVYVEAEAGTTISLDASGTYDPDGDSITFKWWHYREPSATQWLAFVEVEEMKIEKKDSEGKIVDVTLPGPEKSCVELLSRAPIAKGEPLHIILEVTDSGTPRLTSYKRVVIQPTNKDLKGGGGGGEAIGDVMAEILKDL</sequence>
<dbReference type="AlphaFoldDB" id="A0A9W8RRR4"/>
<protein>
    <recommendedName>
        <fullName evidence="5">Cellulose-binding protein</fullName>
    </recommendedName>
</protein>
<dbReference type="OrthoDB" id="3592035at2759"/>
<evidence type="ECO:0008006" key="5">
    <source>
        <dbReference type="Google" id="ProtNLM"/>
    </source>
</evidence>
<evidence type="ECO:0000313" key="4">
    <source>
        <dbReference type="Proteomes" id="UP001152049"/>
    </source>
</evidence>
<dbReference type="InterPro" id="IPR048527">
    <property type="entry name" value="Sde182_C"/>
</dbReference>
<dbReference type="Pfam" id="PF07632">
    <property type="entry name" value="Sde182_NH-like"/>
    <property type="match status" value="1"/>
</dbReference>